<evidence type="ECO:0000256" key="1">
    <source>
        <dbReference type="SAM" id="MobiDB-lite"/>
    </source>
</evidence>
<reference evidence="2 3" key="1">
    <citation type="submission" date="2024-09" db="EMBL/GenBank/DDBJ databases">
        <authorList>
            <person name="Sun Q."/>
            <person name="Mori K."/>
        </authorList>
    </citation>
    <scope>NUCLEOTIDE SEQUENCE [LARGE SCALE GENOMIC DNA]</scope>
    <source>
        <strain evidence="2 3">CCM 7609</strain>
    </source>
</reference>
<dbReference type="EMBL" id="JBHMFI010000001">
    <property type="protein sequence ID" value="MFB9073401.1"/>
    <property type="molecule type" value="Genomic_DNA"/>
</dbReference>
<evidence type="ECO:0000313" key="2">
    <source>
        <dbReference type="EMBL" id="MFB9073401.1"/>
    </source>
</evidence>
<feature type="compositionally biased region" description="Basic residues" evidence="1">
    <location>
        <begin position="84"/>
        <end position="93"/>
    </location>
</feature>
<proteinExistence type="predicted"/>
<sequence>MQSQENQDDRQRNGQGTLDLRRRHGEEEHYRCDHHGPEGHGGNIAAAPRRSAGRGGAGQLRSGRTRIGQCCHLRHVLFLRVRTAHRSQHRAGLPRRSGGPGSAW</sequence>
<feature type="region of interest" description="Disordered" evidence="1">
    <location>
        <begin position="1"/>
        <end position="62"/>
    </location>
</feature>
<comment type="caution">
    <text evidence="2">The sequence shown here is derived from an EMBL/GenBank/DDBJ whole genome shotgun (WGS) entry which is preliminary data.</text>
</comment>
<name>A0ABV5G394_9MICC</name>
<accession>A0ABV5G394</accession>
<evidence type="ECO:0000313" key="3">
    <source>
        <dbReference type="Proteomes" id="UP001589575"/>
    </source>
</evidence>
<feature type="compositionally biased region" description="Basic and acidic residues" evidence="1">
    <location>
        <begin position="24"/>
        <end position="38"/>
    </location>
</feature>
<organism evidence="2 3">
    <name type="scientific">Citricoccus parietis</name>
    <dbReference type="NCBI Taxonomy" id="592307"/>
    <lineage>
        <taxon>Bacteria</taxon>
        <taxon>Bacillati</taxon>
        <taxon>Actinomycetota</taxon>
        <taxon>Actinomycetes</taxon>
        <taxon>Micrococcales</taxon>
        <taxon>Micrococcaceae</taxon>
        <taxon>Citricoccus</taxon>
    </lineage>
</organism>
<gene>
    <name evidence="2" type="ORF">ACFFX0_20240</name>
</gene>
<keyword evidence="3" id="KW-1185">Reference proteome</keyword>
<feature type="region of interest" description="Disordered" evidence="1">
    <location>
        <begin position="84"/>
        <end position="104"/>
    </location>
</feature>
<protein>
    <submittedName>
        <fullName evidence="2">Uncharacterized protein</fullName>
    </submittedName>
</protein>
<dbReference type="Proteomes" id="UP001589575">
    <property type="component" value="Unassembled WGS sequence"/>
</dbReference>